<dbReference type="Proteomes" id="UP001551482">
    <property type="component" value="Unassembled WGS sequence"/>
</dbReference>
<evidence type="ECO:0000256" key="1">
    <source>
        <dbReference type="SAM" id="Phobius"/>
    </source>
</evidence>
<sequence length="108" mass="12197">MKSAIRGIPAAGIIAAVIVAFALSLVMWNNQRVLTYPDTMHYYQQALRFTGESEDVSGKAMDFVCGDLRRMDEISKAEKADCREYVGESWDFPDPYHAIFTARPLTRC</sequence>
<dbReference type="EMBL" id="JBEZFP010000222">
    <property type="protein sequence ID" value="MEU8139983.1"/>
    <property type="molecule type" value="Genomic_DNA"/>
</dbReference>
<feature type="transmembrane region" description="Helical" evidence="1">
    <location>
        <begin position="7"/>
        <end position="28"/>
    </location>
</feature>
<evidence type="ECO:0000313" key="2">
    <source>
        <dbReference type="EMBL" id="MEU8139983.1"/>
    </source>
</evidence>
<reference evidence="2 3" key="1">
    <citation type="submission" date="2024-06" db="EMBL/GenBank/DDBJ databases">
        <title>The Natural Products Discovery Center: Release of the First 8490 Sequenced Strains for Exploring Actinobacteria Biosynthetic Diversity.</title>
        <authorList>
            <person name="Kalkreuter E."/>
            <person name="Kautsar S.A."/>
            <person name="Yang D."/>
            <person name="Bader C.D."/>
            <person name="Teijaro C.N."/>
            <person name="Fluegel L."/>
            <person name="Davis C.M."/>
            <person name="Simpson J.R."/>
            <person name="Lauterbach L."/>
            <person name="Steele A.D."/>
            <person name="Gui C."/>
            <person name="Meng S."/>
            <person name="Li G."/>
            <person name="Viehrig K."/>
            <person name="Ye F."/>
            <person name="Su P."/>
            <person name="Kiefer A.F."/>
            <person name="Nichols A."/>
            <person name="Cepeda A.J."/>
            <person name="Yan W."/>
            <person name="Fan B."/>
            <person name="Jiang Y."/>
            <person name="Adhikari A."/>
            <person name="Zheng C.-J."/>
            <person name="Schuster L."/>
            <person name="Cowan T.M."/>
            <person name="Smanski M.J."/>
            <person name="Chevrette M.G."/>
            <person name="De Carvalho L.P.S."/>
            <person name="Shen B."/>
        </authorList>
    </citation>
    <scope>NUCLEOTIDE SEQUENCE [LARGE SCALE GENOMIC DNA]</scope>
    <source>
        <strain evidence="2 3">NPDC048946</strain>
    </source>
</reference>
<keyword evidence="1" id="KW-1133">Transmembrane helix</keyword>
<evidence type="ECO:0000313" key="3">
    <source>
        <dbReference type="Proteomes" id="UP001551482"/>
    </source>
</evidence>
<name>A0ABV3DW61_9ACTN</name>
<keyword evidence="1" id="KW-0472">Membrane</keyword>
<organism evidence="2 3">
    <name type="scientific">Streptodolium elevatio</name>
    <dbReference type="NCBI Taxonomy" id="3157996"/>
    <lineage>
        <taxon>Bacteria</taxon>
        <taxon>Bacillati</taxon>
        <taxon>Actinomycetota</taxon>
        <taxon>Actinomycetes</taxon>
        <taxon>Kitasatosporales</taxon>
        <taxon>Streptomycetaceae</taxon>
        <taxon>Streptodolium</taxon>
    </lineage>
</organism>
<proteinExistence type="predicted"/>
<accession>A0ABV3DW61</accession>
<gene>
    <name evidence="2" type="ORF">AB0C36_41620</name>
</gene>
<protein>
    <recommendedName>
        <fullName evidence="4">DUF732 domain-containing protein</fullName>
    </recommendedName>
</protein>
<evidence type="ECO:0008006" key="4">
    <source>
        <dbReference type="Google" id="ProtNLM"/>
    </source>
</evidence>
<keyword evidence="3" id="KW-1185">Reference proteome</keyword>
<dbReference type="RefSeq" id="WP_358364644.1">
    <property type="nucleotide sequence ID" value="NZ_JBEZFP010000222.1"/>
</dbReference>
<comment type="caution">
    <text evidence="2">The sequence shown here is derived from an EMBL/GenBank/DDBJ whole genome shotgun (WGS) entry which is preliminary data.</text>
</comment>
<keyword evidence="1" id="KW-0812">Transmembrane</keyword>